<dbReference type="RefSeq" id="WP_092363827.1">
    <property type="nucleotide sequence ID" value="NZ_CABJCG010000013.1"/>
</dbReference>
<dbReference type="InterPro" id="IPR019752">
    <property type="entry name" value="Pyrv/ketoisovalerate_OxRed_cat"/>
</dbReference>
<dbReference type="InterPro" id="IPR052198">
    <property type="entry name" value="IorB_Oxidoreductase"/>
</dbReference>
<dbReference type="Proteomes" id="UP000198508">
    <property type="component" value="Unassembled WGS sequence"/>
</dbReference>
<dbReference type="Pfam" id="PF01558">
    <property type="entry name" value="POR"/>
    <property type="match status" value="1"/>
</dbReference>
<keyword evidence="4" id="KW-1185">Reference proteome</keyword>
<gene>
    <name evidence="3" type="ORF">SAMN05216313_11137</name>
</gene>
<dbReference type="PANTHER" id="PTHR43854:SF1">
    <property type="entry name" value="INDOLEPYRUVATE OXIDOREDUCTASE SUBUNIT IORB"/>
    <property type="match status" value="1"/>
</dbReference>
<feature type="domain" description="Pyruvate/ketoisovalerate oxidoreductase catalytic" evidence="2">
    <location>
        <begin position="11"/>
        <end position="189"/>
    </location>
</feature>
<dbReference type="Gene3D" id="3.40.920.10">
    <property type="entry name" value="Pyruvate-ferredoxin oxidoreductase, PFOR, domain III"/>
    <property type="match status" value="1"/>
</dbReference>
<protein>
    <submittedName>
        <fullName evidence="3">Indolepyruvate ferredoxin oxidoreductase beta subunit</fullName>
    </submittedName>
</protein>
<proteinExistence type="predicted"/>
<evidence type="ECO:0000313" key="4">
    <source>
        <dbReference type="Proteomes" id="UP000198508"/>
    </source>
</evidence>
<dbReference type="STRING" id="460384.SAMN05216313_11137"/>
<evidence type="ECO:0000259" key="2">
    <source>
        <dbReference type="Pfam" id="PF01558"/>
    </source>
</evidence>
<organism evidence="3 4">
    <name type="scientific">Enterocloster lavalensis</name>
    <dbReference type="NCBI Taxonomy" id="460384"/>
    <lineage>
        <taxon>Bacteria</taxon>
        <taxon>Bacillati</taxon>
        <taxon>Bacillota</taxon>
        <taxon>Clostridia</taxon>
        <taxon>Lachnospirales</taxon>
        <taxon>Lachnospiraceae</taxon>
        <taxon>Enterocloster</taxon>
    </lineage>
</organism>
<evidence type="ECO:0000313" key="3">
    <source>
        <dbReference type="EMBL" id="SET67705.1"/>
    </source>
</evidence>
<dbReference type="InterPro" id="IPR002869">
    <property type="entry name" value="Pyrv_flavodox_OxRed_cen"/>
</dbReference>
<reference evidence="4" key="1">
    <citation type="submission" date="2016-10" db="EMBL/GenBank/DDBJ databases">
        <authorList>
            <person name="Varghese N."/>
            <person name="Submissions S."/>
        </authorList>
    </citation>
    <scope>NUCLEOTIDE SEQUENCE [LARGE SCALE GENOMIC DNA]</scope>
    <source>
        <strain evidence="4">NLAE-zl-G277</strain>
    </source>
</reference>
<dbReference type="GeneID" id="93275948"/>
<name>A0A1I0GAH9_9FIRM</name>
<keyword evidence="3" id="KW-0670">Pyruvate</keyword>
<dbReference type="PANTHER" id="PTHR43854">
    <property type="entry name" value="INDOLEPYRUVATE OXIDOREDUCTASE SUBUNIT IORB"/>
    <property type="match status" value="1"/>
</dbReference>
<dbReference type="SUPFAM" id="SSF53323">
    <property type="entry name" value="Pyruvate-ferredoxin oxidoreductase, PFOR, domain III"/>
    <property type="match status" value="1"/>
</dbReference>
<dbReference type="GO" id="GO:0016903">
    <property type="term" value="F:oxidoreductase activity, acting on the aldehyde or oxo group of donors"/>
    <property type="evidence" value="ECO:0007669"/>
    <property type="project" value="InterPro"/>
</dbReference>
<keyword evidence="1" id="KW-0560">Oxidoreductase</keyword>
<evidence type="ECO:0000256" key="1">
    <source>
        <dbReference type="ARBA" id="ARBA00023002"/>
    </source>
</evidence>
<accession>A0A1I0GAH9</accession>
<dbReference type="AlphaFoldDB" id="A0A1I0GAH9"/>
<sequence>MTKNVLLCGVGGQGTVLASRLIALAAMEKGMEARGAETIGMAQRGGSVVSHVRIGQDIYSPMIPHRGADVLICFEPAEAVRCLPYLKTDGCAIVCPTPIRPVTASLSGGGYTGGEMMEYLEKTVKNLVVVDGTAICEECGSPKVLNVVLLGAAVASGLTGLTMEEMEQAVEKRVPEKFKEMNLKALKLGALAYGRSR</sequence>
<dbReference type="EMBL" id="FOIM01000011">
    <property type="protein sequence ID" value="SET67705.1"/>
    <property type="molecule type" value="Genomic_DNA"/>
</dbReference>